<dbReference type="HOGENOM" id="CLU_1314058_0_0_11"/>
<evidence type="ECO:0000313" key="4">
    <source>
        <dbReference type="EMBL" id="ADD42774.1"/>
    </source>
</evidence>
<feature type="transmembrane region" description="Helical" evidence="2">
    <location>
        <begin position="51"/>
        <end position="72"/>
    </location>
</feature>
<dbReference type="eggNOG" id="ENOG5030KYS">
    <property type="taxonomic scope" value="Bacteria"/>
</dbReference>
<sequence>MEKSASPRRRGRAPLGPRIFGGGALLVGALAFTLALSDLNEGRDAEFTPVNAAFAPLIITGLWVLFAAIYFVKQLINPYADYPEFAEEPPPARTDDAYPEPDGDDGEPKPDGEPDADQADAHPADVQWKPAALVAVALMVYVLLLDTVGFVLLTPLFFVAITWIFGSRKIIRDVIVAVVLTVGTYLLFTSVLGLTLAEGLFAP</sequence>
<evidence type="ECO:0000256" key="2">
    <source>
        <dbReference type="SAM" id="Phobius"/>
    </source>
</evidence>
<dbReference type="OrthoDB" id="5119225at2"/>
<feature type="region of interest" description="Disordered" evidence="1">
    <location>
        <begin position="87"/>
        <end position="121"/>
    </location>
</feature>
<evidence type="ECO:0000256" key="1">
    <source>
        <dbReference type="SAM" id="MobiDB-lite"/>
    </source>
</evidence>
<gene>
    <name evidence="4" type="ordered locus">Snas_3103</name>
</gene>
<evidence type="ECO:0000313" key="5">
    <source>
        <dbReference type="Proteomes" id="UP000000844"/>
    </source>
</evidence>
<name>D3QAJ1_STANL</name>
<accession>D3QAJ1</accession>
<feature type="transmembrane region" description="Helical" evidence="2">
    <location>
        <begin position="20"/>
        <end position="39"/>
    </location>
</feature>
<dbReference type="AlphaFoldDB" id="D3QAJ1"/>
<proteinExistence type="predicted"/>
<dbReference type="InterPro" id="IPR009936">
    <property type="entry name" value="DUF1468"/>
</dbReference>
<protein>
    <recommendedName>
        <fullName evidence="3">DUF1468 domain-containing protein</fullName>
    </recommendedName>
</protein>
<dbReference type="STRING" id="446470.Snas_3103"/>
<keyword evidence="2" id="KW-0812">Transmembrane</keyword>
<dbReference type="RefSeq" id="WP_013018345.1">
    <property type="nucleotide sequence ID" value="NC_013947.1"/>
</dbReference>
<dbReference type="Proteomes" id="UP000000844">
    <property type="component" value="Chromosome"/>
</dbReference>
<evidence type="ECO:0000259" key="3">
    <source>
        <dbReference type="Pfam" id="PF07331"/>
    </source>
</evidence>
<feature type="transmembrane region" description="Helical" evidence="2">
    <location>
        <begin position="132"/>
        <end position="165"/>
    </location>
</feature>
<dbReference type="KEGG" id="sna:Snas_3103"/>
<dbReference type="Pfam" id="PF07331">
    <property type="entry name" value="TctB"/>
    <property type="match status" value="1"/>
</dbReference>
<keyword evidence="2" id="KW-0472">Membrane</keyword>
<feature type="transmembrane region" description="Helical" evidence="2">
    <location>
        <begin position="174"/>
        <end position="197"/>
    </location>
</feature>
<organism evidence="4 5">
    <name type="scientific">Stackebrandtia nassauensis (strain DSM 44728 / CIP 108903 / NRRL B-16338 / NBRC 102104 / LLR-40K-21)</name>
    <dbReference type="NCBI Taxonomy" id="446470"/>
    <lineage>
        <taxon>Bacteria</taxon>
        <taxon>Bacillati</taxon>
        <taxon>Actinomycetota</taxon>
        <taxon>Actinomycetes</taxon>
        <taxon>Glycomycetales</taxon>
        <taxon>Glycomycetaceae</taxon>
        <taxon>Stackebrandtia</taxon>
    </lineage>
</organism>
<keyword evidence="5" id="KW-1185">Reference proteome</keyword>
<feature type="domain" description="DUF1468" evidence="3">
    <location>
        <begin position="21"/>
        <end position="196"/>
    </location>
</feature>
<reference evidence="4 5" key="1">
    <citation type="journal article" date="2009" name="Stand. Genomic Sci.">
        <title>Complete genome sequence of Stackebrandtia nassauensis type strain (LLR-40K-21).</title>
        <authorList>
            <person name="Munk C."/>
            <person name="Lapidus A."/>
            <person name="Copeland A."/>
            <person name="Jando M."/>
            <person name="Mayilraj S."/>
            <person name="Glavina Del Rio T."/>
            <person name="Nolan M."/>
            <person name="Chen F."/>
            <person name="Lucas S."/>
            <person name="Tice H."/>
            <person name="Cheng J.F."/>
            <person name="Han C."/>
            <person name="Detter J.C."/>
            <person name="Bruce D."/>
            <person name="Goodwin L."/>
            <person name="Chain P."/>
            <person name="Pitluck S."/>
            <person name="Goker M."/>
            <person name="Ovchinikova G."/>
            <person name="Pati A."/>
            <person name="Ivanova N."/>
            <person name="Mavromatis K."/>
            <person name="Chen A."/>
            <person name="Palaniappan K."/>
            <person name="Land M."/>
            <person name="Hauser L."/>
            <person name="Chang Y.J."/>
            <person name="Jeffries C.D."/>
            <person name="Bristow J."/>
            <person name="Eisen J.A."/>
            <person name="Markowitz V."/>
            <person name="Hugenholtz P."/>
            <person name="Kyrpides N.C."/>
            <person name="Klenk H.P."/>
        </authorList>
    </citation>
    <scope>NUCLEOTIDE SEQUENCE [LARGE SCALE GENOMIC DNA]</scope>
    <source>
        <strain evidence="5">DSM 44728 / CIP 108903 / NRRL B-16338 / NBRC 102104 / LLR-40K-21</strain>
    </source>
</reference>
<keyword evidence="2" id="KW-1133">Transmembrane helix</keyword>
<dbReference type="EMBL" id="CP001778">
    <property type="protein sequence ID" value="ADD42774.1"/>
    <property type="molecule type" value="Genomic_DNA"/>
</dbReference>